<accession>A0A382F4J6</accession>
<feature type="non-terminal residue" evidence="1">
    <location>
        <position position="1"/>
    </location>
</feature>
<gene>
    <name evidence="1" type="ORF">METZ01_LOCUS210800</name>
</gene>
<reference evidence="1" key="1">
    <citation type="submission" date="2018-05" db="EMBL/GenBank/DDBJ databases">
        <authorList>
            <person name="Lanie J.A."/>
            <person name="Ng W.-L."/>
            <person name="Kazmierczak K.M."/>
            <person name="Andrzejewski T.M."/>
            <person name="Davidsen T.M."/>
            <person name="Wayne K.J."/>
            <person name="Tettelin H."/>
            <person name="Glass J.I."/>
            <person name="Rusch D."/>
            <person name="Podicherti R."/>
            <person name="Tsui H.-C.T."/>
            <person name="Winkler M.E."/>
        </authorList>
    </citation>
    <scope>NUCLEOTIDE SEQUENCE</scope>
</reference>
<organism evidence="1">
    <name type="scientific">marine metagenome</name>
    <dbReference type="NCBI Taxonomy" id="408172"/>
    <lineage>
        <taxon>unclassified sequences</taxon>
        <taxon>metagenomes</taxon>
        <taxon>ecological metagenomes</taxon>
    </lineage>
</organism>
<protein>
    <submittedName>
        <fullName evidence="1">Uncharacterized protein</fullName>
    </submittedName>
</protein>
<proteinExistence type="predicted"/>
<name>A0A382F4J6_9ZZZZ</name>
<dbReference type="AlphaFoldDB" id="A0A382F4J6"/>
<evidence type="ECO:0000313" key="1">
    <source>
        <dbReference type="EMBL" id="SVB57946.1"/>
    </source>
</evidence>
<dbReference type="EMBL" id="UINC01047983">
    <property type="protein sequence ID" value="SVB57946.1"/>
    <property type="molecule type" value="Genomic_DNA"/>
</dbReference>
<sequence length="49" mass="5549">HISYGALHDVPAPRCGTVRCNWLICGNQLWSRIKWRGWEVVKQATSLAA</sequence>